<evidence type="ECO:0000259" key="1">
    <source>
        <dbReference type="Pfam" id="PF03184"/>
    </source>
</evidence>
<feature type="domain" description="DDE-1" evidence="1">
    <location>
        <begin position="107"/>
        <end position="252"/>
    </location>
</feature>
<dbReference type="InterPro" id="IPR004875">
    <property type="entry name" value="DDE_SF_endonuclease_dom"/>
</dbReference>
<evidence type="ECO:0000313" key="3">
    <source>
        <dbReference type="Proteomes" id="UP001175001"/>
    </source>
</evidence>
<reference evidence="2" key="1">
    <citation type="submission" date="2023-06" db="EMBL/GenBank/DDBJ databases">
        <title>Multi-omics analyses reveal the molecular pathogenesis toolkit of Lasiodiplodia hormozganensis, a cross-kingdom pathogen.</title>
        <authorList>
            <person name="Felix C."/>
            <person name="Meneses R."/>
            <person name="Goncalves M.F.M."/>
            <person name="Tilleman L."/>
            <person name="Duarte A.S."/>
            <person name="Jorrin-Novo J.V."/>
            <person name="Van De Peer Y."/>
            <person name="Deforce D."/>
            <person name="Van Nieuwerburgh F."/>
            <person name="Esteves A.C."/>
            <person name="Alves A."/>
        </authorList>
    </citation>
    <scope>NUCLEOTIDE SEQUENCE</scope>
    <source>
        <strain evidence="2">CBS 339.90</strain>
    </source>
</reference>
<dbReference type="GO" id="GO:0005634">
    <property type="term" value="C:nucleus"/>
    <property type="evidence" value="ECO:0007669"/>
    <property type="project" value="TreeGrafter"/>
</dbReference>
<dbReference type="GO" id="GO:0003677">
    <property type="term" value="F:DNA binding"/>
    <property type="evidence" value="ECO:0007669"/>
    <property type="project" value="TreeGrafter"/>
</dbReference>
<sequence length="269" mass="30879">MANQLLRARDAPCGGKHWASNFVKRQTELRTYFPRKYDYQRAKCEDPKVIREWFSLVEKVKAKFGVLDEDFFNFDETGFMMGVISAGMVVTTSDDRGKAKLARPGNREWATVVQCIGSQGWPIPPFIVLAAQHHLANWYTECDLPPDWVIATSDHGWTTNGIGLDWIKHFDRHTAARTKGKYRLLVLDGRESHHSTAFELYCQEHDIITLCMPPHSSHYLRPLDVSCFGPLKQAYGRQIEDLMRTHINHVSKLEFLCAFRTAFFAPMTG</sequence>
<dbReference type="PANTHER" id="PTHR19303">
    <property type="entry name" value="TRANSPOSON"/>
    <property type="match status" value="1"/>
</dbReference>
<dbReference type="Pfam" id="PF03184">
    <property type="entry name" value="DDE_1"/>
    <property type="match status" value="1"/>
</dbReference>
<keyword evidence="3" id="KW-1185">Reference proteome</keyword>
<dbReference type="Proteomes" id="UP001175001">
    <property type="component" value="Unassembled WGS sequence"/>
</dbReference>
<dbReference type="InterPro" id="IPR050863">
    <property type="entry name" value="CenT-Element_Derived"/>
</dbReference>
<gene>
    <name evidence="2" type="ORF">DIS24_g11354</name>
</gene>
<organism evidence="2 3">
    <name type="scientific">Lasiodiplodia hormozganensis</name>
    <dbReference type="NCBI Taxonomy" id="869390"/>
    <lineage>
        <taxon>Eukaryota</taxon>
        <taxon>Fungi</taxon>
        <taxon>Dikarya</taxon>
        <taxon>Ascomycota</taxon>
        <taxon>Pezizomycotina</taxon>
        <taxon>Dothideomycetes</taxon>
        <taxon>Dothideomycetes incertae sedis</taxon>
        <taxon>Botryosphaeriales</taxon>
        <taxon>Botryosphaeriaceae</taxon>
        <taxon>Lasiodiplodia</taxon>
    </lineage>
</organism>
<dbReference type="PANTHER" id="PTHR19303:SF62">
    <property type="entry name" value="HTH CENPB-TYPE DOMAIN-CONTAINING PROTEIN-RELATED"/>
    <property type="match status" value="1"/>
</dbReference>
<proteinExistence type="predicted"/>
<dbReference type="EMBL" id="JAUJDW010000159">
    <property type="protein sequence ID" value="KAK0622145.1"/>
    <property type="molecule type" value="Genomic_DNA"/>
</dbReference>
<dbReference type="AlphaFoldDB" id="A0AA40C204"/>
<name>A0AA40C204_9PEZI</name>
<protein>
    <recommendedName>
        <fullName evidence="1">DDE-1 domain-containing protein</fullName>
    </recommendedName>
</protein>
<evidence type="ECO:0000313" key="2">
    <source>
        <dbReference type="EMBL" id="KAK0622145.1"/>
    </source>
</evidence>
<comment type="caution">
    <text evidence="2">The sequence shown here is derived from an EMBL/GenBank/DDBJ whole genome shotgun (WGS) entry which is preliminary data.</text>
</comment>
<accession>A0AA40C204</accession>